<name>A0A8J3GE12_9BACT</name>
<dbReference type="Pfam" id="PF03065">
    <property type="entry name" value="Glyco_hydro_57"/>
    <property type="match status" value="1"/>
</dbReference>
<protein>
    <recommendedName>
        <fullName evidence="4">Glycosyl hydrolase family 13 catalytic domain-containing protein</fullName>
    </recommendedName>
</protein>
<keyword evidence="2" id="KW-0119">Carbohydrate metabolism</keyword>
<sequence length="2815" mass="308265">MPPPPFTIVNSVFRCILALFLAVIALSRSASGETMLQYFNTDWAEITNKMPELAEAGYSSLWLPPPTKGSGGLSVGYDLWDPFDLGGIDQRNTVRTRYGTEAELLELVRTAHRFGIRIYFDNIMNHRAFDIPGYNENTPIDIYPGLVPEDFHLRTTQEGFYRKWDNTRDWNSAWQVQNLGLADLIDIAQEPGTTNQNFGASEGSTFPKIKIIRDLDRPEHYAYDKDGNYVGFGGLLSIAESLLNDEGSPSPSQEEITARAKQYLQDNANVYEEYVQDYLNRAARWLIDRTKSDGLRLDAVKHVRADFFGATYGEDKDTNDYGYSGQVQRQFNLTRGFSDPNHRDTVFDTEAPRDDAMLFGEHLGEPPGYGPYFDSGMRLVDNPLRQQLNDSLGSPWNGLNGLDAPGAGGFAPGLTVMHAQSHDNDYASRRELQHAFYFTRAGLGLLYTDGNYQAETLGESGGAFPRHANTAFLGQWDDARVPNLLHIHEQFARGYQQGKWSDGDVVIYERVDKRENGGMSDADGVTMLFMLNDDYSSGHGRNFGTSFPSTAGGSDAYLYNYSTYGGGFYQYASNIVNGSTVIPAGGYFIFSWKNPDPSDLWSSSGGRPITIYQNDEEVSTINVLRRDGPNGDADFFGDTLPAETRPIISNANNSDYAYTATLPRITNGNDLKFVARVDGSAENVLFKLDGGIDLNGARPTSTNVGLPNNDPVNRDNPPALSWDMLLGFEQPTFVDRIHPELFAAKVTGTRDITGSTGAETYSKVIGDPSFTINEGSGARYIDSNTASFLFHDPEVTVTGDAAVTENMYNNDGGSITLWAKTNAVGAGYLMHVYYTTDGSPPEGAAGEAHGATQVAEMNYQHNDDGDATNWWMSASIPAPSNGETLRYKISIYKNGAASVFPDGSVTVARKTKMLTEFAIDNFDATTVEFYPHYDYATDPSGTPLITTGLDEGFHMLQARAFLDRSGRASIYNTFKQTFYYDNERPQGEVRFPENNGDTVGGSRYGLVIRTDATVTEVWYRIEDSDPSNDDIETGGSNGNGIGFEPFIDTNQNGVRDTGEAYEDLNSNDTWDSNLVNNWVRASELTPSLSITPSDPAFRKEWRFDYVNIPSSGTADIKVRLREISSAGYQDFALNDVNGHYTTLVRNVNTAGPDERMFIAFPSSDGEIVSDDYVMKVYFSKSLADGLTEQQLIDRFLIRIGSTEDGDAGETQSRDNYIIQYNVTNNYHALTYELPNLYNDIPDYDHKISVTHDRPVPAIDFESTRIVRALPVTTPRVLIVNPPELGSDGRPYEIILPDVPSPSPDQRQFTIQVATNVNATDVSLSFVNLRGSSIGTPTTSIEGSSKLWNFLWSDIAKGSYRFTAIVNSPGGENTADRNATIIFLELVSEDEIDSDDDDDGLRDNDENTAQYLPNQSPDGGITPAPKPNPEQWLNGEVHVYYAYGRSNPLSPDSDGDGLPDGLEVGWRNASNPPTDPTADTNGDSFPNFISDIDPPFYNTLDNYGNVPNVDSQSQGGDRAKQVAGTVTDPSNPDSDSDGILDGVEDANRNGWVDGDGESLPADFDPYLARDWPNGVIDPSETWLETDPTNQDTDGDGATDGYGEDKNFNGVIDGDTNGNRIYDAGEIWLETDPLNNDTDGDGLPDGWEINNGLDPLVNDTDSLRTAAIDDGDSEQGATGDPDNDNLTNLQELVNGTRPLEDDNLPPPAANSIAIGPGDDGSIGNTKNLNEFTDWTIDDLLVLDEYDGNGANNQGTDIYKAYDGFDSSRDIVAFYFRDGGADGKIYFRLDLQDLRALAEEGNLDTYIVIDTGNTSVGESALPDEIDTRTEMKWELVVAIYQTDNGAVYIDTDAGNNSTAIGEDLNARGVIRRTQSSVNGFLRAYFNAELDAVEASISRQALLDAGWSGNADALNFQVYTTRDGTNNSPEPGAGDIGGRSDIRDSIYDDFIASSYFRDQSSIAGSKSVLYSWFSRSGSNDRGKRAKVALITHGNEPIRSANEIQDRINDDADAGYYRLIDAHEAFGAPVNLHITPTLASAIQWAKVDPALGKLWRDGPTLNDRIAGLLSAGDAMLFGTTFADQVTPYATQNFTADSVELAKTVLTEIYGAAPSSTVFWPAERVVDDAVLSTIESMGYTHTVVDQMRHYFKWFGRTNALGEAGYRINEVNNIKLMPIHDFASTFRFLNEDNGLNISLREVLSRRARSGTQDQVLSLLSDWGDFRNIDNANGYAVNLRWLANRPWIELVTLDGVANGEIDLSQPADGLGDNWGSVGRGSGVILQKVAKDFIDHATQENYDNWYYGQPGREEGLSNKVFEIRPGVNLPDTFGEVGVNGLADDAWAGVDAISNPNSGQGHLGRSTAHAAMFVTAFHNQSNSDLSKFSTGAYIYPDTDNQTLADFSKLAQTQMRFAALYKRVDDWADSPPVGAVASAEDIDLDGENEYLLYNATGFAAFEAIGGRCVAAFVRNPLTGAVYQVIGAQPTYADSQTEEEGANNVSGDEIGARRTSAFKDWYANGSGGGTSQYVNALYSVSPSGVDGWTFTAPGGHIVKTVSIDDSLAVIQADYNLSGDVNKLFVRNGLSPNLWNLISRGQDDLDSLVNDVDKSQAYLINRSSVEPVTVVLEYDADAQFVSTAVDDEPGVLEWDAINLRNQALVQQTELTNLDGQSNFSISLKLETAATDSDGDSLPSWWERDNGLDPESAVGSDGKDGNLDGDLLTNDEEYVLGYNPNLADNHMLPQGQIGQTESGNSTITFPILAGRTYRIWYSDNLENGSWQDAGAFSTTSDNPAHTWIDDGTFTEPDPQLVDRRFYQIEITRP</sequence>
<dbReference type="GO" id="GO:0005975">
    <property type="term" value="P:carbohydrate metabolic process"/>
    <property type="evidence" value="ECO:0007669"/>
    <property type="project" value="InterPro"/>
</dbReference>
<comment type="similarity">
    <text evidence="1">Belongs to the glycosyl hydrolase 57 family.</text>
</comment>
<dbReference type="SMART" id="SM00642">
    <property type="entry name" value="Aamy"/>
    <property type="match status" value="1"/>
</dbReference>
<comment type="caution">
    <text evidence="5">The sequence shown here is derived from an EMBL/GenBank/DDBJ whole genome shotgun (WGS) entry which is preliminary data.</text>
</comment>
<dbReference type="RefSeq" id="WP_189513619.1">
    <property type="nucleotide sequence ID" value="NZ_BMXG01000008.1"/>
</dbReference>
<evidence type="ECO:0000313" key="6">
    <source>
        <dbReference type="Proteomes" id="UP000642829"/>
    </source>
</evidence>
<feature type="region of interest" description="Disordered" evidence="3">
    <location>
        <begin position="1578"/>
        <end position="1601"/>
    </location>
</feature>
<dbReference type="GO" id="GO:0003824">
    <property type="term" value="F:catalytic activity"/>
    <property type="evidence" value="ECO:0007669"/>
    <property type="project" value="InterPro"/>
</dbReference>
<dbReference type="SUPFAM" id="SSF88713">
    <property type="entry name" value="Glycoside hydrolase/deacetylase"/>
    <property type="match status" value="1"/>
</dbReference>
<feature type="compositionally biased region" description="Polar residues" evidence="3">
    <location>
        <begin position="1467"/>
        <end position="1483"/>
    </location>
</feature>
<reference evidence="5" key="2">
    <citation type="submission" date="2020-09" db="EMBL/GenBank/DDBJ databases">
        <authorList>
            <person name="Sun Q."/>
            <person name="Kim S."/>
        </authorList>
    </citation>
    <scope>NUCLEOTIDE SEQUENCE</scope>
    <source>
        <strain evidence="5">KCTC 12870</strain>
    </source>
</reference>
<accession>A0A8J3GE12</accession>
<feature type="region of interest" description="Disordered" evidence="3">
    <location>
        <begin position="1694"/>
        <end position="1723"/>
    </location>
</feature>
<evidence type="ECO:0000256" key="1">
    <source>
        <dbReference type="ARBA" id="ARBA00006821"/>
    </source>
</evidence>
<feature type="region of interest" description="Disordered" evidence="3">
    <location>
        <begin position="1389"/>
        <end position="1431"/>
    </location>
</feature>
<gene>
    <name evidence="5" type="ORF">GCM10007047_15270</name>
</gene>
<feature type="compositionally biased region" description="Acidic residues" evidence="3">
    <location>
        <begin position="1533"/>
        <end position="1543"/>
    </location>
</feature>
<feature type="compositionally biased region" description="Polar residues" evidence="3">
    <location>
        <begin position="1406"/>
        <end position="1416"/>
    </location>
</feature>
<reference evidence="5" key="1">
    <citation type="journal article" date="2014" name="Int. J. Syst. Evol. Microbiol.">
        <title>Complete genome sequence of Corynebacterium casei LMG S-19264T (=DSM 44701T), isolated from a smear-ripened cheese.</title>
        <authorList>
            <consortium name="US DOE Joint Genome Institute (JGI-PGF)"/>
            <person name="Walter F."/>
            <person name="Albersmeier A."/>
            <person name="Kalinowski J."/>
            <person name="Ruckert C."/>
        </authorList>
    </citation>
    <scope>NUCLEOTIDE SEQUENCE</scope>
    <source>
        <strain evidence="5">KCTC 12870</strain>
    </source>
</reference>
<feature type="region of interest" description="Disordered" evidence="3">
    <location>
        <begin position="1447"/>
        <end position="1556"/>
    </location>
</feature>
<dbReference type="InterPro" id="IPR006047">
    <property type="entry name" value="GH13_cat_dom"/>
</dbReference>
<feature type="compositionally biased region" description="Acidic residues" evidence="3">
    <location>
        <begin position="1389"/>
        <end position="1399"/>
    </location>
</feature>
<feature type="domain" description="Glycosyl hydrolase family 13 catalytic" evidence="4">
    <location>
        <begin position="33"/>
        <end position="480"/>
    </location>
</feature>
<dbReference type="Proteomes" id="UP000642829">
    <property type="component" value="Unassembled WGS sequence"/>
</dbReference>
<dbReference type="Gene3D" id="3.20.20.80">
    <property type="entry name" value="Glycosidases"/>
    <property type="match status" value="2"/>
</dbReference>
<dbReference type="EMBL" id="BMXG01000008">
    <property type="protein sequence ID" value="GHB99995.1"/>
    <property type="molecule type" value="Genomic_DNA"/>
</dbReference>
<evidence type="ECO:0000259" key="4">
    <source>
        <dbReference type="SMART" id="SM00642"/>
    </source>
</evidence>
<dbReference type="Gene3D" id="3.20.110.20">
    <property type="match status" value="1"/>
</dbReference>
<dbReference type="SUPFAM" id="SSF51445">
    <property type="entry name" value="(Trans)glycosidases"/>
    <property type="match status" value="1"/>
</dbReference>
<keyword evidence="6" id="KW-1185">Reference proteome</keyword>
<dbReference type="Pfam" id="PF00128">
    <property type="entry name" value="Alpha-amylase"/>
    <property type="match status" value="1"/>
</dbReference>
<dbReference type="PANTHER" id="PTHR10357">
    <property type="entry name" value="ALPHA-AMYLASE FAMILY MEMBER"/>
    <property type="match status" value="1"/>
</dbReference>
<dbReference type="InterPro" id="IPR004300">
    <property type="entry name" value="Glyco_hydro_57_N"/>
</dbReference>
<proteinExistence type="inferred from homology"/>
<dbReference type="InterPro" id="IPR011330">
    <property type="entry name" value="Glyco_hydro/deAcase_b/a-brl"/>
</dbReference>
<organism evidence="5 6">
    <name type="scientific">Cerasicoccus arenae</name>
    <dbReference type="NCBI Taxonomy" id="424488"/>
    <lineage>
        <taxon>Bacteria</taxon>
        <taxon>Pseudomonadati</taxon>
        <taxon>Verrucomicrobiota</taxon>
        <taxon>Opitutia</taxon>
        <taxon>Puniceicoccales</taxon>
        <taxon>Cerasicoccaceae</taxon>
        <taxon>Cerasicoccus</taxon>
    </lineage>
</organism>
<evidence type="ECO:0000256" key="2">
    <source>
        <dbReference type="ARBA" id="ARBA00023277"/>
    </source>
</evidence>
<evidence type="ECO:0000313" key="5">
    <source>
        <dbReference type="EMBL" id="GHB99995.1"/>
    </source>
</evidence>
<dbReference type="InterPro" id="IPR017853">
    <property type="entry name" value="GH"/>
</dbReference>
<feature type="region of interest" description="Disordered" evidence="3">
    <location>
        <begin position="2677"/>
        <end position="2707"/>
    </location>
</feature>
<evidence type="ECO:0000256" key="3">
    <source>
        <dbReference type="SAM" id="MobiDB-lite"/>
    </source>
</evidence>